<dbReference type="SUPFAM" id="SSF52172">
    <property type="entry name" value="CheY-like"/>
    <property type="match status" value="1"/>
</dbReference>
<evidence type="ECO:0000256" key="9">
    <source>
        <dbReference type="PROSITE-ProRule" id="PRU00169"/>
    </source>
</evidence>
<reference evidence="11 12" key="1">
    <citation type="submission" date="2020-11" db="EMBL/GenBank/DDBJ databases">
        <title>Taxonomic evaluation of the Bacillus sporothermodurans group of bacteria based on whole genome sequences.</title>
        <authorList>
            <person name="Fiedler G."/>
            <person name="Herbstmann A.-D."/>
            <person name="Doll E."/>
            <person name="Wenning M."/>
            <person name="Brinks E."/>
            <person name="Kabisch J."/>
            <person name="Breitenwieser F."/>
            <person name="Lappann M."/>
            <person name="Boehnlein C."/>
            <person name="Franz C."/>
        </authorList>
    </citation>
    <scope>NUCLEOTIDE SEQUENCE [LARGE SCALE GENOMIC DNA]</scope>
    <source>
        <strain evidence="11 12">JCM 19841</strain>
    </source>
</reference>
<dbReference type="CDD" id="cd19925">
    <property type="entry name" value="REC_citrate_TCS"/>
    <property type="match status" value="1"/>
</dbReference>
<dbReference type="InterPro" id="IPR048714">
    <property type="entry name" value="DpiA-like_HTH"/>
</dbReference>
<dbReference type="PANTHER" id="PTHR45526:SF1">
    <property type="entry name" value="TRANSCRIPTIONAL REGULATORY PROTEIN DCUR-RELATED"/>
    <property type="match status" value="1"/>
</dbReference>
<keyword evidence="12" id="KW-1185">Reference proteome</keyword>
<sequence>MKERERYSRSLYQKVGGLSLNGNRTIEVLIIEDDLRVAEIQKRFIEQLEGFQTVGIAASYIEAKSYIDILQPDLLLLDVYFPDMDGLALLKEAKQQHKQMGVIMITAAKEIDKVQEAISIGVFDYIIKPVVFERFKQALIRYRDFQCKLETFGKEYPHITQEQIDQLLQKEMTRLLTDKSQLPKGIDPLTLVKVLEVLKTASVGVTAEFVAQEMGVSRTTARRYLEHLVSGEKIDADLAYGTVGRPERVYLVKK</sequence>
<evidence type="ECO:0000256" key="8">
    <source>
        <dbReference type="ARBA" id="ARBA00023163"/>
    </source>
</evidence>
<dbReference type="SMART" id="SM00448">
    <property type="entry name" value="REC"/>
    <property type="match status" value="1"/>
</dbReference>
<dbReference type="InterPro" id="IPR024187">
    <property type="entry name" value="Sig_transdc_resp-reg_cit/mal"/>
</dbReference>
<evidence type="ECO:0000256" key="1">
    <source>
        <dbReference type="ARBA" id="ARBA00004496"/>
    </source>
</evidence>
<keyword evidence="7" id="KW-0010">Activator</keyword>
<keyword evidence="4" id="KW-0902">Two-component regulatory system</keyword>
<keyword evidence="6" id="KW-0238">DNA-binding</keyword>
<organism evidence="11 12">
    <name type="scientific">Heyndrickxia vini</name>
    <dbReference type="NCBI Taxonomy" id="1476025"/>
    <lineage>
        <taxon>Bacteria</taxon>
        <taxon>Bacillati</taxon>
        <taxon>Bacillota</taxon>
        <taxon>Bacilli</taxon>
        <taxon>Bacillales</taxon>
        <taxon>Bacillaceae</taxon>
        <taxon>Heyndrickxia</taxon>
    </lineage>
</organism>
<dbReference type="Gene3D" id="3.40.50.2300">
    <property type="match status" value="1"/>
</dbReference>
<evidence type="ECO:0000256" key="2">
    <source>
        <dbReference type="ARBA" id="ARBA00022490"/>
    </source>
</evidence>
<keyword evidence="3 9" id="KW-0597">Phosphoprotein</keyword>
<protein>
    <submittedName>
        <fullName evidence="11">Response regulator</fullName>
    </submittedName>
</protein>
<evidence type="ECO:0000313" key="12">
    <source>
        <dbReference type="Proteomes" id="UP000595691"/>
    </source>
</evidence>
<comment type="subcellular location">
    <subcellularLocation>
        <location evidence="1">Cytoplasm</location>
    </subcellularLocation>
</comment>
<evidence type="ECO:0000256" key="4">
    <source>
        <dbReference type="ARBA" id="ARBA00023012"/>
    </source>
</evidence>
<keyword evidence="2" id="KW-0963">Cytoplasm</keyword>
<evidence type="ECO:0000313" key="11">
    <source>
        <dbReference type="EMBL" id="QQZ08912.1"/>
    </source>
</evidence>
<accession>A0ABX7E063</accession>
<dbReference type="InterPro" id="IPR011006">
    <property type="entry name" value="CheY-like_superfamily"/>
</dbReference>
<evidence type="ECO:0000256" key="5">
    <source>
        <dbReference type="ARBA" id="ARBA00023015"/>
    </source>
</evidence>
<dbReference type="PROSITE" id="PS50110">
    <property type="entry name" value="RESPONSE_REGULATORY"/>
    <property type="match status" value="1"/>
</dbReference>
<dbReference type="Pfam" id="PF00072">
    <property type="entry name" value="Response_reg"/>
    <property type="match status" value="1"/>
</dbReference>
<dbReference type="InterPro" id="IPR001789">
    <property type="entry name" value="Sig_transdc_resp-reg_receiver"/>
</dbReference>
<dbReference type="PIRSF" id="PIRSF006171">
    <property type="entry name" value="RR_citrat_malat"/>
    <property type="match status" value="1"/>
</dbReference>
<evidence type="ECO:0000259" key="10">
    <source>
        <dbReference type="PROSITE" id="PS50110"/>
    </source>
</evidence>
<keyword evidence="8" id="KW-0804">Transcription</keyword>
<evidence type="ECO:0000256" key="7">
    <source>
        <dbReference type="ARBA" id="ARBA00023159"/>
    </source>
</evidence>
<feature type="modified residue" description="4-aspartylphosphate" evidence="9">
    <location>
        <position position="78"/>
    </location>
</feature>
<dbReference type="PANTHER" id="PTHR45526">
    <property type="entry name" value="TRANSCRIPTIONAL REGULATORY PROTEIN DPIA"/>
    <property type="match status" value="1"/>
</dbReference>
<dbReference type="Proteomes" id="UP000595691">
    <property type="component" value="Chromosome"/>
</dbReference>
<keyword evidence="5" id="KW-0805">Transcription regulation</keyword>
<evidence type="ECO:0000256" key="3">
    <source>
        <dbReference type="ARBA" id="ARBA00022553"/>
    </source>
</evidence>
<dbReference type="InterPro" id="IPR051271">
    <property type="entry name" value="2C-system_Tx_regulators"/>
</dbReference>
<proteinExistence type="predicted"/>
<dbReference type="Pfam" id="PF20714">
    <property type="entry name" value="HTH_64"/>
    <property type="match status" value="1"/>
</dbReference>
<evidence type="ECO:0000256" key="6">
    <source>
        <dbReference type="ARBA" id="ARBA00023125"/>
    </source>
</evidence>
<feature type="domain" description="Response regulatory" evidence="10">
    <location>
        <begin position="27"/>
        <end position="143"/>
    </location>
</feature>
<gene>
    <name evidence="11" type="ORF">I5776_18120</name>
</gene>
<dbReference type="EMBL" id="CP065425">
    <property type="protein sequence ID" value="QQZ08912.1"/>
    <property type="molecule type" value="Genomic_DNA"/>
</dbReference>
<name>A0ABX7E063_9BACI</name>